<dbReference type="SMART" id="SM00135">
    <property type="entry name" value="LY"/>
    <property type="match status" value="4"/>
</dbReference>
<dbReference type="Proteomes" id="UP000187735">
    <property type="component" value="Chromosome"/>
</dbReference>
<dbReference type="PANTHER" id="PTHR46513">
    <property type="entry name" value="VITELLOGENIN RECEPTOR-LIKE PROTEIN-RELATED-RELATED"/>
    <property type="match status" value="1"/>
</dbReference>
<dbReference type="AlphaFoldDB" id="A0A1P8WC01"/>
<dbReference type="GO" id="GO:0060070">
    <property type="term" value="P:canonical Wnt signaling pathway"/>
    <property type="evidence" value="ECO:0007669"/>
    <property type="project" value="TreeGrafter"/>
</dbReference>
<reference evidence="1 2" key="1">
    <citation type="journal article" date="2016" name="Front. Microbiol.">
        <title>Fuerstia marisgermanicae gen. nov., sp. nov., an Unusual Member of the Phylum Planctomycetes from the German Wadden Sea.</title>
        <authorList>
            <person name="Kohn T."/>
            <person name="Heuer A."/>
            <person name="Jogler M."/>
            <person name="Vollmers J."/>
            <person name="Boedeker C."/>
            <person name="Bunk B."/>
            <person name="Rast P."/>
            <person name="Borchert D."/>
            <person name="Glockner I."/>
            <person name="Freese H.M."/>
            <person name="Klenk H.P."/>
            <person name="Overmann J."/>
            <person name="Kaster A.K."/>
            <person name="Rohde M."/>
            <person name="Wiegand S."/>
            <person name="Jogler C."/>
        </authorList>
    </citation>
    <scope>NUCLEOTIDE SEQUENCE [LARGE SCALE GENOMIC DNA]</scope>
    <source>
        <strain evidence="1 2">NH11</strain>
    </source>
</reference>
<evidence type="ECO:0000313" key="2">
    <source>
        <dbReference type="Proteomes" id="UP000187735"/>
    </source>
</evidence>
<keyword evidence="2" id="KW-1185">Reference proteome</keyword>
<dbReference type="EMBL" id="CP017641">
    <property type="protein sequence ID" value="APZ91601.1"/>
    <property type="molecule type" value="Genomic_DNA"/>
</dbReference>
<name>A0A1P8WC01_9PLAN</name>
<dbReference type="OrthoDB" id="221261at2"/>
<dbReference type="PANTHER" id="PTHR46513:SF13">
    <property type="entry name" value="EGF-LIKE DOMAIN-CONTAINING PROTEIN"/>
    <property type="match status" value="1"/>
</dbReference>
<dbReference type="InterPro" id="IPR050778">
    <property type="entry name" value="Cueball_EGF_LRP_Nidogen"/>
</dbReference>
<accession>A0A1P8WC01</accession>
<dbReference type="STRING" id="1891926.Fuma_01190"/>
<protein>
    <submittedName>
        <fullName evidence="1">CAS/CSE protein involved in chromosome segregation</fullName>
    </submittedName>
</protein>
<dbReference type="InterPro" id="IPR000033">
    <property type="entry name" value="LDLR_classB_rpt"/>
</dbReference>
<dbReference type="GO" id="GO:0042813">
    <property type="term" value="F:Wnt receptor activity"/>
    <property type="evidence" value="ECO:0007669"/>
    <property type="project" value="TreeGrafter"/>
</dbReference>
<dbReference type="SUPFAM" id="SSF75011">
    <property type="entry name" value="3-carboxy-cis,cis-mucoante lactonizing enzyme"/>
    <property type="match status" value="1"/>
</dbReference>
<sequence>MSDRKLYVLEPGQARIVMCDEDGQNAETFVGDLKLIPDGIVIDKEAGVAYFTQMGVPNMEEQTAYGDDGTIWKVSMDGSGLTKLVGDGGTRTPKQITLDKKNGKLYWGDREGLRVMRCNTDGSELEAVVKTGNLPDDQSDQKRWCVGVAVDAENGCFYWSQKGDDDGGTGVICRAKIDMSAGEDAASRSDVEILFDHLPEPIDLELDMKNGYFYWTDRGNLPGGNSVCRAKVSADGSMSRDHDVIVEGTGETIGVAFDHDAGEMFITSLTGELYKAKIEGGKPEQIGKFTMLTGLAVG</sequence>
<gene>
    <name evidence="1" type="ORF">Fuma_01190</name>
</gene>
<dbReference type="GO" id="GO:0005886">
    <property type="term" value="C:plasma membrane"/>
    <property type="evidence" value="ECO:0007669"/>
    <property type="project" value="TreeGrafter"/>
</dbReference>
<dbReference type="InterPro" id="IPR011042">
    <property type="entry name" value="6-blade_b-propeller_TolB-like"/>
</dbReference>
<organism evidence="1 2">
    <name type="scientific">Fuerstiella marisgermanici</name>
    <dbReference type="NCBI Taxonomy" id="1891926"/>
    <lineage>
        <taxon>Bacteria</taxon>
        <taxon>Pseudomonadati</taxon>
        <taxon>Planctomycetota</taxon>
        <taxon>Planctomycetia</taxon>
        <taxon>Planctomycetales</taxon>
        <taxon>Planctomycetaceae</taxon>
        <taxon>Fuerstiella</taxon>
    </lineage>
</organism>
<dbReference type="KEGG" id="fmr:Fuma_01190"/>
<evidence type="ECO:0000313" key="1">
    <source>
        <dbReference type="EMBL" id="APZ91601.1"/>
    </source>
</evidence>
<dbReference type="RefSeq" id="WP_077023333.1">
    <property type="nucleotide sequence ID" value="NZ_CP017641.1"/>
</dbReference>
<dbReference type="GO" id="GO:0017147">
    <property type="term" value="F:Wnt-protein binding"/>
    <property type="evidence" value="ECO:0007669"/>
    <property type="project" value="TreeGrafter"/>
</dbReference>
<proteinExistence type="predicted"/>
<dbReference type="Gene3D" id="2.120.10.30">
    <property type="entry name" value="TolB, C-terminal domain"/>
    <property type="match status" value="2"/>
</dbReference>